<sequence>MRMGFVGMCFRSESELLEEPVDTGLGFGSLHVSLLELGLDGLAGGDPGAGRLHGRWRHHGADVHVDRITGRHNVLVVDVFHERFDLGAFQDLLLRHGLGHFLRVLGDAHDQSVAEFALLMAVVEGFHDDRLATGIST</sequence>
<reference evidence="1" key="1">
    <citation type="submission" date="2015-04" db="EMBL/GenBank/DDBJ databases">
        <title>The genome sequence of the plant pathogenic Rhizarian Plasmodiophora brassicae reveals insights in its biotrophic life cycle and the origin of chitin synthesis.</title>
        <authorList>
            <person name="Schwelm A."/>
            <person name="Fogelqvist J."/>
            <person name="Knaust A."/>
            <person name="Julke S."/>
            <person name="Lilja T."/>
            <person name="Dhandapani V."/>
            <person name="Bonilla-Rosso G."/>
            <person name="Karlsson M."/>
            <person name="Shevchenko A."/>
            <person name="Choi S.R."/>
            <person name="Kim H.G."/>
            <person name="Park J.Y."/>
            <person name="Lim Y.P."/>
            <person name="Ludwig-Muller J."/>
            <person name="Dixelius C."/>
        </authorList>
    </citation>
    <scope>NUCLEOTIDE SEQUENCE</scope>
    <source>
        <tissue evidence="1">Potato root galls</tissue>
    </source>
</reference>
<dbReference type="EMBL" id="HACM01008378">
    <property type="protein sequence ID" value="CRZ08820.1"/>
    <property type="molecule type" value="Transcribed_RNA"/>
</dbReference>
<protein>
    <submittedName>
        <fullName evidence="1">Uncharacterized protein</fullName>
    </submittedName>
</protein>
<name>A0A0H5R3Q8_9EUKA</name>
<organism evidence="1">
    <name type="scientific">Spongospora subterranea</name>
    <dbReference type="NCBI Taxonomy" id="70186"/>
    <lineage>
        <taxon>Eukaryota</taxon>
        <taxon>Sar</taxon>
        <taxon>Rhizaria</taxon>
        <taxon>Endomyxa</taxon>
        <taxon>Phytomyxea</taxon>
        <taxon>Plasmodiophorida</taxon>
        <taxon>Plasmodiophoridae</taxon>
        <taxon>Spongospora</taxon>
    </lineage>
</organism>
<dbReference type="AlphaFoldDB" id="A0A0H5R3Q8"/>
<evidence type="ECO:0000313" key="1">
    <source>
        <dbReference type="EMBL" id="CRZ08820.1"/>
    </source>
</evidence>
<accession>A0A0H5R3Q8</accession>
<proteinExistence type="predicted"/>